<keyword evidence="2" id="KW-1185">Reference proteome</keyword>
<organism evidence="1 2">
    <name type="scientific">Mesorhizobium salmacidum</name>
    <dbReference type="NCBI Taxonomy" id="3015171"/>
    <lineage>
        <taxon>Bacteria</taxon>
        <taxon>Pseudomonadati</taxon>
        <taxon>Pseudomonadota</taxon>
        <taxon>Alphaproteobacteria</taxon>
        <taxon>Hyphomicrobiales</taxon>
        <taxon>Phyllobacteriaceae</taxon>
        <taxon>Mesorhizobium</taxon>
    </lineage>
</organism>
<reference evidence="1 2" key="1">
    <citation type="submission" date="2022-12" db="EMBL/GenBank/DDBJ databases">
        <authorList>
            <person name="Muema E."/>
        </authorList>
    </citation>
    <scope>NUCLEOTIDE SEQUENCE [LARGE SCALE GENOMIC DNA]</scope>
    <source>
        <strain evidence="2">1326</strain>
    </source>
</reference>
<name>A0ABU8L3M9_9HYPH</name>
<comment type="caution">
    <text evidence="1">The sequence shown here is derived from an EMBL/GenBank/DDBJ whole genome shotgun (WGS) entry which is preliminary data.</text>
</comment>
<dbReference type="EMBL" id="JAPYKS010000018">
    <property type="protein sequence ID" value="MEI9411574.1"/>
    <property type="molecule type" value="Genomic_DNA"/>
</dbReference>
<accession>A0ABU8L3M9</accession>
<evidence type="ECO:0000313" key="2">
    <source>
        <dbReference type="Proteomes" id="UP001387293"/>
    </source>
</evidence>
<evidence type="ECO:0000313" key="1">
    <source>
        <dbReference type="EMBL" id="MEI9411574.1"/>
    </source>
</evidence>
<dbReference type="RefSeq" id="WP_337108091.1">
    <property type="nucleotide sequence ID" value="NZ_JAPYKS010000018.1"/>
</dbReference>
<sequence>MRLATHLAFVVSALVPAYMDRLMGLSKGKKDEILNVPDACQVSGKLIPSIGIGE</sequence>
<proteinExistence type="predicted"/>
<dbReference type="Proteomes" id="UP001387293">
    <property type="component" value="Unassembled WGS sequence"/>
</dbReference>
<gene>
    <name evidence="1" type="ORF">O7A60_22790</name>
</gene>
<protein>
    <submittedName>
        <fullName evidence="1">Uncharacterized protein</fullName>
    </submittedName>
</protein>